<evidence type="ECO:0000313" key="2">
    <source>
        <dbReference type="Proteomes" id="UP000246464"/>
    </source>
</evidence>
<dbReference type="Proteomes" id="UP000246464">
    <property type="component" value="Chromosome 18"/>
</dbReference>
<reference evidence="1 2" key="1">
    <citation type="submission" date="2017-12" db="EMBL/GenBank/DDBJ databases">
        <title>Integrating genomic resources of turbot (Scophthalmus maximus) in depth evaluation of genetic and physical mapping variation across individuals.</title>
        <authorList>
            <person name="Martinez P."/>
        </authorList>
    </citation>
    <scope>NUCLEOTIDE SEQUENCE [LARGE SCALE GENOMIC DNA]</scope>
</reference>
<dbReference type="AlphaFoldDB" id="A0A2U9CMY1"/>
<organism evidence="1 2">
    <name type="scientific">Scophthalmus maximus</name>
    <name type="common">Turbot</name>
    <name type="synonym">Psetta maxima</name>
    <dbReference type="NCBI Taxonomy" id="52904"/>
    <lineage>
        <taxon>Eukaryota</taxon>
        <taxon>Metazoa</taxon>
        <taxon>Chordata</taxon>
        <taxon>Craniata</taxon>
        <taxon>Vertebrata</taxon>
        <taxon>Euteleostomi</taxon>
        <taxon>Actinopterygii</taxon>
        <taxon>Neopterygii</taxon>
        <taxon>Teleostei</taxon>
        <taxon>Neoteleostei</taxon>
        <taxon>Acanthomorphata</taxon>
        <taxon>Carangaria</taxon>
        <taxon>Pleuronectiformes</taxon>
        <taxon>Pleuronectoidei</taxon>
        <taxon>Scophthalmidae</taxon>
        <taxon>Scophthalmus</taxon>
    </lineage>
</organism>
<accession>A0A2U9CMY1</accession>
<protein>
    <submittedName>
        <fullName evidence="1">Uncharacterized protein</fullName>
    </submittedName>
</protein>
<evidence type="ECO:0000313" key="1">
    <source>
        <dbReference type="EMBL" id="AWP17310.1"/>
    </source>
</evidence>
<proteinExistence type="predicted"/>
<keyword evidence="2" id="KW-1185">Reference proteome</keyword>
<dbReference type="EMBL" id="CP026260">
    <property type="protein sequence ID" value="AWP17310.1"/>
    <property type="molecule type" value="Genomic_DNA"/>
</dbReference>
<sequence length="84" mass="9197">MDTLRTFKGGSVAFTTHSHISAESSVSECCQYDFLSGTTKCGEVKMEELSPYKAPLYERVTNAEPDNGWIGGYAVCHRRKSASA</sequence>
<gene>
    <name evidence="1" type="ORF">SMAX5B_020336</name>
</gene>
<name>A0A2U9CMY1_SCOMX</name>